<dbReference type="AlphaFoldDB" id="A0A370DXJ5"/>
<organism evidence="2 3">
    <name type="scientific">endosymbiont of Lamellibrachia luymesi</name>
    <dbReference type="NCBI Taxonomy" id="2200907"/>
    <lineage>
        <taxon>Bacteria</taxon>
        <taxon>Pseudomonadati</taxon>
        <taxon>Pseudomonadota</taxon>
        <taxon>Gammaproteobacteria</taxon>
        <taxon>sulfur-oxidizing symbionts</taxon>
    </lineage>
</organism>
<dbReference type="InterPro" id="IPR036736">
    <property type="entry name" value="ACP-like_sf"/>
</dbReference>
<dbReference type="Proteomes" id="UP000255508">
    <property type="component" value="Unassembled WGS sequence"/>
</dbReference>
<name>A0A370DXJ5_9GAMM</name>
<protein>
    <recommendedName>
        <fullName evidence="1">Carrier domain-containing protein</fullName>
    </recommendedName>
</protein>
<dbReference type="SUPFAM" id="SSF47336">
    <property type="entry name" value="ACP-like"/>
    <property type="match status" value="1"/>
</dbReference>
<evidence type="ECO:0000313" key="2">
    <source>
        <dbReference type="EMBL" id="RDH90183.1"/>
    </source>
</evidence>
<evidence type="ECO:0000313" key="3">
    <source>
        <dbReference type="Proteomes" id="UP000255508"/>
    </source>
</evidence>
<dbReference type="PROSITE" id="PS50075">
    <property type="entry name" value="CARRIER"/>
    <property type="match status" value="1"/>
</dbReference>
<dbReference type="Pfam" id="PF00550">
    <property type="entry name" value="PP-binding"/>
    <property type="match status" value="1"/>
</dbReference>
<dbReference type="Gene3D" id="1.10.1200.10">
    <property type="entry name" value="ACP-like"/>
    <property type="match status" value="1"/>
</dbReference>
<dbReference type="InterPro" id="IPR009081">
    <property type="entry name" value="PP-bd_ACP"/>
</dbReference>
<accession>A0A370DXJ5</accession>
<comment type="caution">
    <text evidence="2">The sequence shown here is derived from an EMBL/GenBank/DDBJ whole genome shotgun (WGS) entry which is preliminary data.</text>
</comment>
<proteinExistence type="predicted"/>
<reference evidence="2 3" key="1">
    <citation type="journal article" date="2018" name="ISME J.">
        <title>Endosymbiont genomes yield clues of tubeworm success.</title>
        <authorList>
            <person name="Li Y."/>
            <person name="Liles M.R."/>
            <person name="Halanych K.M."/>
        </authorList>
    </citation>
    <scope>NUCLEOTIDE SEQUENCE [LARGE SCALE GENOMIC DNA]</scope>
    <source>
        <strain evidence="2">A1422</strain>
    </source>
</reference>
<dbReference type="EMBL" id="QFXD01000175">
    <property type="protein sequence ID" value="RDH90183.1"/>
    <property type="molecule type" value="Genomic_DNA"/>
</dbReference>
<feature type="domain" description="Carrier" evidence="1">
    <location>
        <begin position="1"/>
        <end position="78"/>
    </location>
</feature>
<evidence type="ECO:0000259" key="1">
    <source>
        <dbReference type="PROSITE" id="PS50075"/>
    </source>
</evidence>
<gene>
    <name evidence="2" type="ORF">DIZ79_09715</name>
</gene>
<sequence length="78" mass="8863">MIPLEEFHAVVVDALKVVQKSDDISLTVDESFTDFGLDSLDSMSLLLELEKRLSIEFDEEFDLFERDSVAKLHAFLAV</sequence>